<feature type="transmembrane region" description="Helical" evidence="1">
    <location>
        <begin position="78"/>
        <end position="98"/>
    </location>
</feature>
<dbReference type="EnsemblMetazoa" id="G22608.1">
    <property type="protein sequence ID" value="G22608.1:cds"/>
    <property type="gene ID" value="G22608"/>
</dbReference>
<organism evidence="2 3">
    <name type="scientific">Magallana gigas</name>
    <name type="common">Pacific oyster</name>
    <name type="synonym">Crassostrea gigas</name>
    <dbReference type="NCBI Taxonomy" id="29159"/>
    <lineage>
        <taxon>Eukaryota</taxon>
        <taxon>Metazoa</taxon>
        <taxon>Spiralia</taxon>
        <taxon>Lophotrochozoa</taxon>
        <taxon>Mollusca</taxon>
        <taxon>Bivalvia</taxon>
        <taxon>Autobranchia</taxon>
        <taxon>Pteriomorphia</taxon>
        <taxon>Ostreida</taxon>
        <taxon>Ostreoidea</taxon>
        <taxon>Ostreidae</taxon>
        <taxon>Magallana</taxon>
    </lineage>
</organism>
<evidence type="ECO:0000313" key="3">
    <source>
        <dbReference type="Proteomes" id="UP000005408"/>
    </source>
</evidence>
<name>A0A8W8KCG0_MAGGI</name>
<proteinExistence type="predicted"/>
<keyword evidence="1" id="KW-0812">Transmembrane</keyword>
<accession>A0A8W8KCG0</accession>
<protein>
    <submittedName>
        <fullName evidence="2">Uncharacterized protein</fullName>
    </submittedName>
</protein>
<keyword evidence="1" id="KW-0472">Membrane</keyword>
<evidence type="ECO:0000256" key="1">
    <source>
        <dbReference type="SAM" id="Phobius"/>
    </source>
</evidence>
<feature type="transmembrane region" description="Helical" evidence="1">
    <location>
        <begin position="48"/>
        <end position="66"/>
    </location>
</feature>
<reference evidence="2" key="1">
    <citation type="submission" date="2022-08" db="UniProtKB">
        <authorList>
            <consortium name="EnsemblMetazoa"/>
        </authorList>
    </citation>
    <scope>IDENTIFICATION</scope>
    <source>
        <strain evidence="2">05x7-T-G4-1.051#20</strain>
    </source>
</reference>
<sequence length="199" mass="22030">MTENQQTVVTYGHYLLASGLLGGLFPSIFLFNLDYHSALTCIVGNVPSSIKILGSIAIVATSLAICKDKNSWICTHQASVVANVKIAVLWILGIVVCIARETGSDDHTNIVPEVAKTLSIVFILLQTFFLTVCSRYVFYESRKIKYLMSILTVANIVNWLDTTVLSSIIMTESNLTQIEEHSNSLCINLMHERTRIISC</sequence>
<keyword evidence="1" id="KW-1133">Transmembrane helix</keyword>
<dbReference type="Proteomes" id="UP000005408">
    <property type="component" value="Unassembled WGS sequence"/>
</dbReference>
<feature type="transmembrane region" description="Helical" evidence="1">
    <location>
        <begin position="12"/>
        <end position="33"/>
    </location>
</feature>
<feature type="transmembrane region" description="Helical" evidence="1">
    <location>
        <begin position="118"/>
        <end position="138"/>
    </location>
</feature>
<keyword evidence="3" id="KW-1185">Reference proteome</keyword>
<dbReference type="AlphaFoldDB" id="A0A8W8KCG0"/>
<evidence type="ECO:0000313" key="2">
    <source>
        <dbReference type="EnsemblMetazoa" id="G22608.1:cds"/>
    </source>
</evidence>